<evidence type="ECO:0000256" key="7">
    <source>
        <dbReference type="HAMAP-Rule" id="MF_00241"/>
    </source>
</evidence>
<feature type="domain" description="HhH-GPD" evidence="8">
    <location>
        <begin position="57"/>
        <end position="219"/>
    </location>
</feature>
<dbReference type="Proteomes" id="UP000218627">
    <property type="component" value="Unassembled WGS sequence"/>
</dbReference>
<dbReference type="EC" id="3.2.2.-" evidence="7"/>
<evidence type="ECO:0000256" key="3">
    <source>
        <dbReference type="ARBA" id="ARBA00023204"/>
    </source>
</evidence>
<evidence type="ECO:0000256" key="4">
    <source>
        <dbReference type="ARBA" id="ARBA00023239"/>
    </source>
</evidence>
<keyword evidence="2 7" id="KW-0378">Hydrolase</keyword>
<evidence type="ECO:0000256" key="6">
    <source>
        <dbReference type="ARBA" id="ARBA00023295"/>
    </source>
</evidence>
<keyword evidence="5 7" id="KW-0511">Multifunctional enzyme</keyword>
<proteinExistence type="inferred from homology"/>
<dbReference type="AlphaFoldDB" id="A0A285P3L1"/>
<dbReference type="HAMAP" id="MF_00241">
    <property type="entry name" value="Ogg"/>
    <property type="match status" value="1"/>
</dbReference>
<keyword evidence="10" id="KW-1185">Reference proteome</keyword>
<dbReference type="RefSeq" id="WP_096602899.1">
    <property type="nucleotide sequence ID" value="NZ_OBEN01000009.1"/>
</dbReference>
<dbReference type="InterPro" id="IPR023170">
    <property type="entry name" value="HhH_base_excis_C"/>
</dbReference>
<dbReference type="InterPro" id="IPR012092">
    <property type="entry name" value="DNA_glyclase/AP_lyase_Ogg"/>
</dbReference>
<evidence type="ECO:0000313" key="10">
    <source>
        <dbReference type="Proteomes" id="UP000218627"/>
    </source>
</evidence>
<dbReference type="InterPro" id="IPR011257">
    <property type="entry name" value="DNA_glycosylase"/>
</dbReference>
<accession>A0A285P3L1</accession>
<feature type="site" description="Important for guanine/8-oxoguanine distinction" evidence="7">
    <location>
        <position position="224"/>
    </location>
</feature>
<evidence type="ECO:0000313" key="9">
    <source>
        <dbReference type="EMBL" id="SNZ15837.1"/>
    </source>
</evidence>
<feature type="active site" evidence="7">
    <location>
        <position position="147"/>
    </location>
</feature>
<evidence type="ECO:0000259" key="8">
    <source>
        <dbReference type="SMART" id="SM00478"/>
    </source>
</evidence>
<evidence type="ECO:0000256" key="2">
    <source>
        <dbReference type="ARBA" id="ARBA00022801"/>
    </source>
</evidence>
<feature type="active site" evidence="7">
    <location>
        <position position="165"/>
    </location>
</feature>
<gene>
    <name evidence="7" type="primary">ogg</name>
    <name evidence="9" type="ORF">SAMN06265353_1465</name>
</gene>
<evidence type="ECO:0000256" key="1">
    <source>
        <dbReference type="ARBA" id="ARBA00022763"/>
    </source>
</evidence>
<keyword evidence="6 7" id="KW-0326">Glycosidase</keyword>
<sequence length="224" mass="25982">MFEDLQRAIESVEPYVKQRISEFKRLRSEGITHYDFRPFLKVELDADIFSELCFCILTANSSASMGILLQKEIGIDGFKSMDLEELTQIISKHGHRFARQRAERIVKAREVFEDVLGLVQSAKSGKEIRDLLSDACSKYKVQGFGLKEASHFLRNIGFDDVAIVDRHVLRYLKEKKLIPEQKTLTRRIYLTAEERLAEICSKLNLTQAELDLYIFYIKTKKVLK</sequence>
<organism evidence="9 10">
    <name type="scientific">Hydrogenobacter hydrogenophilus</name>
    <dbReference type="NCBI Taxonomy" id="35835"/>
    <lineage>
        <taxon>Bacteria</taxon>
        <taxon>Pseudomonadati</taxon>
        <taxon>Aquificota</taxon>
        <taxon>Aquificia</taxon>
        <taxon>Aquificales</taxon>
        <taxon>Aquificaceae</taxon>
        <taxon>Hydrogenobacter</taxon>
    </lineage>
</organism>
<dbReference type="NCBIfam" id="NF002305">
    <property type="entry name" value="PRK01229.1"/>
    <property type="match status" value="1"/>
</dbReference>
<name>A0A285P3L1_9AQUI</name>
<dbReference type="OrthoDB" id="12078at2"/>
<comment type="function">
    <text evidence="7">Catalyzes the excision of an oxidatively damaged form of guanine (7,8-dihydro-8-oxoguanine = 8-oxoG) from DNA. Also cleaves the DNA backbone at apurinic/apyrimidinic sites (AP sites).</text>
</comment>
<keyword evidence="3 7" id="KW-0234">DNA repair</keyword>
<protein>
    <recommendedName>
        <fullName evidence="7">8-oxoguanine DNA glycosylase/AP lyase</fullName>
    </recommendedName>
    <domain>
        <recommendedName>
            <fullName evidence="7">8-oxoguanine DNA glycosylase</fullName>
            <shortName evidence="7">8-oxoG DNA glycosylase</shortName>
            <ecNumber evidence="7">3.2.2.-</ecNumber>
        </recommendedName>
    </domain>
    <domain>
        <recommendedName>
            <fullName evidence="7">DNA-(apurinic or apyrimidinic site) lyase</fullName>
            <shortName evidence="7">AP lyase</shortName>
            <ecNumber evidence="7">4.2.99.18</ecNumber>
        </recommendedName>
    </domain>
</protein>
<dbReference type="PIRSF" id="PIRSF005954">
    <property type="entry name" value="Thrmst_ogg"/>
    <property type="match status" value="1"/>
</dbReference>
<dbReference type="Gene3D" id="1.10.340.30">
    <property type="entry name" value="Hypothetical protein, domain 2"/>
    <property type="match status" value="1"/>
</dbReference>
<evidence type="ECO:0000256" key="5">
    <source>
        <dbReference type="ARBA" id="ARBA00023268"/>
    </source>
</evidence>
<dbReference type="InterPro" id="IPR003265">
    <property type="entry name" value="HhH-GPD_domain"/>
</dbReference>
<keyword evidence="4 7" id="KW-0456">Lyase</keyword>
<comment type="catalytic activity">
    <reaction evidence="7">
        <text>2'-deoxyribonucleotide-(2'-deoxyribose 5'-phosphate)-2'-deoxyribonucleotide-DNA = a 3'-end 2'-deoxyribonucleotide-(2,3-dehydro-2,3-deoxyribose 5'-phosphate)-DNA + a 5'-end 5'-phospho-2'-deoxyribonucleoside-DNA + H(+)</text>
        <dbReference type="Rhea" id="RHEA:66592"/>
        <dbReference type="Rhea" id="RHEA-COMP:13180"/>
        <dbReference type="Rhea" id="RHEA-COMP:16897"/>
        <dbReference type="Rhea" id="RHEA-COMP:17067"/>
        <dbReference type="ChEBI" id="CHEBI:15378"/>
        <dbReference type="ChEBI" id="CHEBI:136412"/>
        <dbReference type="ChEBI" id="CHEBI:157695"/>
        <dbReference type="ChEBI" id="CHEBI:167181"/>
        <dbReference type="EC" id="4.2.99.18"/>
    </reaction>
</comment>
<dbReference type="CDD" id="cd00056">
    <property type="entry name" value="ENDO3c"/>
    <property type="match status" value="1"/>
</dbReference>
<dbReference type="EC" id="4.2.99.18" evidence="7"/>
<dbReference type="GO" id="GO:0016799">
    <property type="term" value="F:hydrolase activity, hydrolyzing N-glycosyl compounds"/>
    <property type="evidence" value="ECO:0007669"/>
    <property type="project" value="UniProtKB-UniRule"/>
</dbReference>
<dbReference type="EMBL" id="OBEN01000009">
    <property type="protein sequence ID" value="SNZ15837.1"/>
    <property type="molecule type" value="Genomic_DNA"/>
</dbReference>
<dbReference type="SMART" id="SM00478">
    <property type="entry name" value="ENDO3c"/>
    <property type="match status" value="1"/>
</dbReference>
<comment type="similarity">
    <text evidence="7">Belongs to the type-2 OGG1 family.</text>
</comment>
<keyword evidence="1 7" id="KW-0227">DNA damage</keyword>
<dbReference type="Gene3D" id="1.10.1670.10">
    <property type="entry name" value="Helix-hairpin-Helix base-excision DNA repair enzymes (C-terminal)"/>
    <property type="match status" value="1"/>
</dbReference>
<dbReference type="Pfam" id="PF22175">
    <property type="entry name" value="Ogg-HhH"/>
    <property type="match status" value="1"/>
</dbReference>
<dbReference type="GO" id="GO:0006284">
    <property type="term" value="P:base-excision repair"/>
    <property type="evidence" value="ECO:0007669"/>
    <property type="project" value="UniProtKB-UniRule"/>
</dbReference>
<reference evidence="10" key="1">
    <citation type="submission" date="2017-09" db="EMBL/GenBank/DDBJ databases">
        <authorList>
            <person name="Varghese N."/>
            <person name="Submissions S."/>
        </authorList>
    </citation>
    <scope>NUCLEOTIDE SEQUENCE [LARGE SCALE GENOMIC DNA]</scope>
    <source>
        <strain evidence="10">DSM 2913</strain>
    </source>
</reference>
<dbReference type="SUPFAM" id="SSF48150">
    <property type="entry name" value="DNA-glycosylase"/>
    <property type="match status" value="1"/>
</dbReference>
<dbReference type="GO" id="GO:0140078">
    <property type="term" value="F:class I DNA-(apurinic or apyrimidinic site) endonuclease activity"/>
    <property type="evidence" value="ECO:0007669"/>
    <property type="project" value="UniProtKB-EC"/>
</dbReference>